<accession>A0A2T0MT63</accession>
<dbReference type="OrthoDB" id="8026818at2"/>
<dbReference type="Gene3D" id="1.10.10.2840">
    <property type="entry name" value="PucR C-terminal helix-turn-helix domain"/>
    <property type="match status" value="1"/>
</dbReference>
<dbReference type="AlphaFoldDB" id="A0A2T0MT63"/>
<dbReference type="Pfam" id="PF13556">
    <property type="entry name" value="HTH_30"/>
    <property type="match status" value="1"/>
</dbReference>
<organism evidence="2 3">
    <name type="scientific">Nonomuraea fuscirosea</name>
    <dbReference type="NCBI Taxonomy" id="1291556"/>
    <lineage>
        <taxon>Bacteria</taxon>
        <taxon>Bacillati</taxon>
        <taxon>Actinomycetota</taxon>
        <taxon>Actinomycetes</taxon>
        <taxon>Streptosporangiales</taxon>
        <taxon>Streptosporangiaceae</taxon>
        <taxon>Nonomuraea</taxon>
    </lineage>
</organism>
<dbReference type="PANTHER" id="PTHR33744">
    <property type="entry name" value="CARBOHYDRATE DIACID REGULATOR"/>
    <property type="match status" value="1"/>
</dbReference>
<protein>
    <submittedName>
        <fullName evidence="2">PucR-like helix-turn-helix protein</fullName>
    </submittedName>
</protein>
<gene>
    <name evidence="2" type="ORF">B0I32_114165</name>
</gene>
<dbReference type="InterPro" id="IPR029016">
    <property type="entry name" value="GAF-like_dom_sf"/>
</dbReference>
<dbReference type="Proteomes" id="UP000238312">
    <property type="component" value="Unassembled WGS sequence"/>
</dbReference>
<dbReference type="SUPFAM" id="SSF55781">
    <property type="entry name" value="GAF domain-like"/>
    <property type="match status" value="1"/>
</dbReference>
<proteinExistence type="predicted"/>
<keyword evidence="3" id="KW-1185">Reference proteome</keyword>
<dbReference type="RefSeq" id="WP_106245670.1">
    <property type="nucleotide sequence ID" value="NZ_PVNG01000014.1"/>
</dbReference>
<dbReference type="InterPro" id="IPR042070">
    <property type="entry name" value="PucR_C-HTH_sf"/>
</dbReference>
<dbReference type="InterPro" id="IPR003018">
    <property type="entry name" value="GAF"/>
</dbReference>
<reference evidence="2 3" key="1">
    <citation type="submission" date="2018-03" db="EMBL/GenBank/DDBJ databases">
        <title>Genomic Encyclopedia of Type Strains, Phase III (KMG-III): the genomes of soil and plant-associated and newly described type strains.</title>
        <authorList>
            <person name="Whitman W."/>
        </authorList>
    </citation>
    <scope>NUCLEOTIDE SEQUENCE [LARGE SCALE GENOMIC DNA]</scope>
    <source>
        <strain evidence="2 3">CGMCC 4.7104</strain>
    </source>
</reference>
<dbReference type="EMBL" id="PVNG01000014">
    <property type="protein sequence ID" value="PRX61796.1"/>
    <property type="molecule type" value="Genomic_DNA"/>
</dbReference>
<evidence type="ECO:0000259" key="1">
    <source>
        <dbReference type="SMART" id="SM00065"/>
    </source>
</evidence>
<dbReference type="Pfam" id="PF13185">
    <property type="entry name" value="GAF_2"/>
    <property type="match status" value="1"/>
</dbReference>
<dbReference type="InterPro" id="IPR025736">
    <property type="entry name" value="PucR_C-HTH_dom"/>
</dbReference>
<evidence type="ECO:0000313" key="2">
    <source>
        <dbReference type="EMBL" id="PRX61796.1"/>
    </source>
</evidence>
<dbReference type="Gene3D" id="3.30.450.40">
    <property type="match status" value="1"/>
</dbReference>
<evidence type="ECO:0000313" key="3">
    <source>
        <dbReference type="Proteomes" id="UP000238312"/>
    </source>
</evidence>
<dbReference type="SMART" id="SM00065">
    <property type="entry name" value="GAF"/>
    <property type="match status" value="1"/>
</dbReference>
<comment type="caution">
    <text evidence="2">The sequence shown here is derived from an EMBL/GenBank/DDBJ whole genome shotgun (WGS) entry which is preliminary data.</text>
</comment>
<name>A0A2T0MT63_9ACTN</name>
<dbReference type="InterPro" id="IPR051448">
    <property type="entry name" value="CdaR-like_regulators"/>
</dbReference>
<sequence length="674" mass="72048">MRDDISARSAALATVLGAVTGDAAVSPRDLGAALETLGVPAPRQERAREHVHRARGEHVRLRRREHELAALFSSARELAAARDGKALLERLVQRAHEILGCDVTYLSEYDARTRELNVRTTAGAYSGEFRHLNVPAGYGLAGEVIELRMPRWVPRYSEYLADRRVPDIDRAVELEGVVSILGVPMVSGDDVLGVLFVATREERSFTPDQIALLSALADHASVVLRTAHTLRDLWRSEEEARAALARLTEHLAERDRAGAVHRELVQVVLDGGGFGQLVRALSAALGRGVTVIDAEDRVIAASGPAAPFMSERAGGPVELTPPVLAAVAAGARTGRCQVLAGADREVAAVGAMRAGAQDFGALLFGPGDFELGPVDRRTIERAAQVCSLLELQQQAVARAEGRLLTDLVADILDGQPGRRDDLERRARAFGVELSRLDTVQLYVVPAGRRARALAAARRCVGAGGLAGLSHEAVVVLLDSRRPGVGAHAVREHIARHAGGPVLAVVPPPDEPARDGTGDPVEAAVAGLVTRFTLALRTSRLLAVIGVDDEVAGTDDYLPYVSVFDADARSLTSFVTRLIGPVLDYDAERGTELEATLRAFARCNASPTRAARMLGFHPNTILQRLERLDALLGPGWREDDRFFRISLAVRLRELMSAASGQAGGASSHEQPGGLG</sequence>
<dbReference type="PANTHER" id="PTHR33744:SF1">
    <property type="entry name" value="DNA-BINDING TRANSCRIPTIONAL ACTIVATOR ADER"/>
    <property type="match status" value="1"/>
</dbReference>
<feature type="domain" description="GAF" evidence="1">
    <location>
        <begin position="83"/>
        <end position="234"/>
    </location>
</feature>